<comment type="subcellular location">
    <subcellularLocation>
        <location evidence="1">Membrane</location>
    </subcellularLocation>
</comment>
<dbReference type="AlphaFoldDB" id="K7NMW8"/>
<protein>
    <recommendedName>
        <fullName evidence="8">Amino acid transporter transmembrane domain-containing protein</fullName>
    </recommendedName>
</protein>
<sequence length="121" mass="13554">PVYDSLETSYTSRKMRPCPRGVRLGFRLFFVMFNLFAAVAFPFVSTFAGVMGALSSIPLTFGYPCFMWLCIKGSDAKKLGLLWYVNWFLGCVGIALAFCVTAACLSTIIQTHSFIFNFFKP</sequence>
<evidence type="ECO:0000313" key="9">
    <source>
        <dbReference type="EMBL" id="AEX13514.1"/>
    </source>
</evidence>
<dbReference type="InterPro" id="IPR013057">
    <property type="entry name" value="AA_transpt_TM"/>
</dbReference>
<evidence type="ECO:0000259" key="8">
    <source>
        <dbReference type="Pfam" id="PF01490"/>
    </source>
</evidence>
<feature type="domain" description="Amino acid transporter transmembrane" evidence="8">
    <location>
        <begin position="1"/>
        <end position="104"/>
    </location>
</feature>
<feature type="transmembrane region" description="Helical" evidence="7">
    <location>
        <begin position="24"/>
        <end position="44"/>
    </location>
</feature>
<gene>
    <name evidence="9" type="ORF">UMN_7051_01</name>
</gene>
<dbReference type="EMBL" id="JQ022981">
    <property type="protein sequence ID" value="AEX13514.1"/>
    <property type="molecule type" value="Genomic_DNA"/>
</dbReference>
<keyword evidence="4" id="KW-0029">Amino-acid transport</keyword>
<feature type="non-terminal residue" evidence="9">
    <location>
        <position position="1"/>
    </location>
</feature>
<dbReference type="GO" id="GO:0016020">
    <property type="term" value="C:membrane"/>
    <property type="evidence" value="ECO:0007669"/>
    <property type="project" value="UniProtKB-SubCell"/>
</dbReference>
<evidence type="ECO:0000256" key="5">
    <source>
        <dbReference type="ARBA" id="ARBA00022989"/>
    </source>
</evidence>
<evidence type="ECO:0000256" key="1">
    <source>
        <dbReference type="ARBA" id="ARBA00004370"/>
    </source>
</evidence>
<organism evidence="9">
    <name type="scientific">Pinus taeda</name>
    <name type="common">Loblolly pine</name>
    <dbReference type="NCBI Taxonomy" id="3352"/>
    <lineage>
        <taxon>Eukaryota</taxon>
        <taxon>Viridiplantae</taxon>
        <taxon>Streptophyta</taxon>
        <taxon>Embryophyta</taxon>
        <taxon>Tracheophyta</taxon>
        <taxon>Spermatophyta</taxon>
        <taxon>Pinopsida</taxon>
        <taxon>Pinidae</taxon>
        <taxon>Conifers I</taxon>
        <taxon>Pinales</taxon>
        <taxon>Pinaceae</taxon>
        <taxon>Pinus</taxon>
        <taxon>Pinus subgen. Pinus</taxon>
    </lineage>
</organism>
<proteinExistence type="predicted"/>
<dbReference type="PANTHER" id="PTHR48017">
    <property type="entry name" value="OS05G0424000 PROTEIN-RELATED"/>
    <property type="match status" value="1"/>
</dbReference>
<dbReference type="Pfam" id="PF01490">
    <property type="entry name" value="Aa_trans"/>
    <property type="match status" value="1"/>
</dbReference>
<keyword evidence="2" id="KW-0813">Transport</keyword>
<reference evidence="9" key="1">
    <citation type="submission" date="2011-11" db="EMBL/GenBank/DDBJ databases">
        <title>Nucleotide Diversity and Divergence in the Loblolly Pine Gene Space.</title>
        <authorList>
            <person name="Neale D.B."/>
            <person name="Wegrzyn J.L."/>
            <person name="Lee J.M."/>
            <person name="Eckert A.J."/>
            <person name="Liechty J.D."/>
            <person name="Stevens K.A."/>
            <person name="Langley C.H."/>
        </authorList>
    </citation>
    <scope>NUCLEOTIDE SEQUENCE</scope>
    <source>
        <strain evidence="11">4074</strain>
        <strain evidence="10">4083</strain>
        <strain evidence="9">4084</strain>
        <tissue evidence="9">Megagametophyte</tissue>
    </source>
</reference>
<name>K7NMW8_PINTA</name>
<dbReference type="EMBL" id="JQ022983">
    <property type="protein sequence ID" value="AEX13516.1"/>
    <property type="molecule type" value="Genomic_DNA"/>
</dbReference>
<evidence type="ECO:0000313" key="10">
    <source>
        <dbReference type="EMBL" id="AEX13515.1"/>
    </source>
</evidence>
<evidence type="ECO:0000256" key="2">
    <source>
        <dbReference type="ARBA" id="ARBA00022448"/>
    </source>
</evidence>
<keyword evidence="6 7" id="KW-0472">Membrane</keyword>
<evidence type="ECO:0000256" key="3">
    <source>
        <dbReference type="ARBA" id="ARBA00022692"/>
    </source>
</evidence>
<feature type="transmembrane region" description="Helical" evidence="7">
    <location>
        <begin position="50"/>
        <end position="71"/>
    </location>
</feature>
<accession>K7NMW8</accession>
<keyword evidence="3 7" id="KW-0812">Transmembrane</keyword>
<feature type="transmembrane region" description="Helical" evidence="7">
    <location>
        <begin position="83"/>
        <end position="109"/>
    </location>
</feature>
<keyword evidence="5 7" id="KW-1133">Transmembrane helix</keyword>
<dbReference type="GO" id="GO:0006865">
    <property type="term" value="P:amino acid transport"/>
    <property type="evidence" value="ECO:0007669"/>
    <property type="project" value="UniProtKB-KW"/>
</dbReference>
<evidence type="ECO:0000256" key="4">
    <source>
        <dbReference type="ARBA" id="ARBA00022970"/>
    </source>
</evidence>
<dbReference type="EMBL" id="JQ022982">
    <property type="protein sequence ID" value="AEX13515.1"/>
    <property type="molecule type" value="Genomic_DNA"/>
</dbReference>
<evidence type="ECO:0000256" key="7">
    <source>
        <dbReference type="SAM" id="Phobius"/>
    </source>
</evidence>
<evidence type="ECO:0000256" key="6">
    <source>
        <dbReference type="ARBA" id="ARBA00023136"/>
    </source>
</evidence>
<evidence type="ECO:0000313" key="11">
    <source>
        <dbReference type="EMBL" id="AEX13516.1"/>
    </source>
</evidence>